<dbReference type="Proteomes" id="UP000016568">
    <property type="component" value="Unassembled WGS sequence"/>
</dbReference>
<organism evidence="2 3">
    <name type="scientific">Caenibius tardaugens NBRC 16725</name>
    <dbReference type="NCBI Taxonomy" id="1219035"/>
    <lineage>
        <taxon>Bacteria</taxon>
        <taxon>Pseudomonadati</taxon>
        <taxon>Pseudomonadota</taxon>
        <taxon>Alphaproteobacteria</taxon>
        <taxon>Sphingomonadales</taxon>
        <taxon>Erythrobacteraceae</taxon>
        <taxon>Caenibius</taxon>
    </lineage>
</organism>
<dbReference type="EMBL" id="BASZ01000002">
    <property type="protein sequence ID" value="GAD48472.1"/>
    <property type="molecule type" value="Genomic_DNA"/>
</dbReference>
<dbReference type="AlphaFoldDB" id="U2YJT1"/>
<evidence type="ECO:0000313" key="3">
    <source>
        <dbReference type="Proteomes" id="UP000016568"/>
    </source>
</evidence>
<sequence>MVQSLLDQIALRDLVMRYCRGCDRRDFALVRSLYHDDAIDDHGTMFKGTPDEFVAWLPEAMAPWELTIHSISNSLFVVDGDYAEGEHHARAYHRTHPPQRKELIVYGRYLDRYERRDGEWKFLHRSLVFDHGEMVDVDEESFARLSADAAMGTADRSDPSWSLPLLAGLGDK</sequence>
<keyword evidence="3" id="KW-1185">Reference proteome</keyword>
<reference evidence="2 3" key="1">
    <citation type="submission" date="2013-09" db="EMBL/GenBank/DDBJ databases">
        <title>Whole genome shotgun sequence of Novosphingobium tardaugens NBRC 16725.</title>
        <authorList>
            <person name="Isaki S."/>
            <person name="Hosoyama A."/>
            <person name="Tsuchikane K."/>
            <person name="Katsumata H."/>
            <person name="Ando Y."/>
            <person name="Yamazaki S."/>
            <person name="Fujita N."/>
        </authorList>
    </citation>
    <scope>NUCLEOTIDE SEQUENCE [LARGE SCALE GENOMIC DNA]</scope>
    <source>
        <strain evidence="2 3">NBRC 16725</strain>
    </source>
</reference>
<comment type="caution">
    <text evidence="2">The sequence shown here is derived from an EMBL/GenBank/DDBJ whole genome shotgun (WGS) entry which is preliminary data.</text>
</comment>
<dbReference type="CDD" id="cd00531">
    <property type="entry name" value="NTF2_like"/>
    <property type="match status" value="1"/>
</dbReference>
<dbReference type="InterPro" id="IPR037401">
    <property type="entry name" value="SnoaL-like"/>
</dbReference>
<name>U2YJT1_9SPHN</name>
<evidence type="ECO:0000259" key="1">
    <source>
        <dbReference type="Pfam" id="PF13577"/>
    </source>
</evidence>
<feature type="domain" description="SnoaL-like" evidence="1">
    <location>
        <begin position="3"/>
        <end position="125"/>
    </location>
</feature>
<protein>
    <recommendedName>
        <fullName evidence="1">SnoaL-like domain-containing protein</fullName>
    </recommendedName>
</protein>
<proteinExistence type="predicted"/>
<gene>
    <name evidence="2" type="ORF">NT2_02_05560</name>
</gene>
<dbReference type="Gene3D" id="3.10.450.50">
    <property type="match status" value="1"/>
</dbReference>
<dbReference type="eggNOG" id="COG5517">
    <property type="taxonomic scope" value="Bacteria"/>
</dbReference>
<evidence type="ECO:0000313" key="2">
    <source>
        <dbReference type="EMBL" id="GAD48472.1"/>
    </source>
</evidence>
<dbReference type="OrthoDB" id="7425929at2"/>
<dbReference type="Pfam" id="PF13577">
    <property type="entry name" value="SnoaL_4"/>
    <property type="match status" value="1"/>
</dbReference>
<dbReference type="RefSeq" id="WP_021689379.1">
    <property type="nucleotide sequence ID" value="NZ_BASZ01000002.1"/>
</dbReference>
<dbReference type="SUPFAM" id="SSF54427">
    <property type="entry name" value="NTF2-like"/>
    <property type="match status" value="1"/>
</dbReference>
<accession>U2YJT1</accession>
<dbReference type="InterPro" id="IPR032710">
    <property type="entry name" value="NTF2-like_dom_sf"/>
</dbReference>